<feature type="non-terminal residue" evidence="1">
    <location>
        <position position="1"/>
    </location>
</feature>
<name>A0AAV2QNK4_MEGNR</name>
<gene>
    <name evidence="1" type="ORF">MNOR_LOCUS13901</name>
</gene>
<protein>
    <submittedName>
        <fullName evidence="1">Uncharacterized protein</fullName>
    </submittedName>
</protein>
<keyword evidence="2" id="KW-1185">Reference proteome</keyword>
<reference evidence="1 2" key="1">
    <citation type="submission" date="2024-05" db="EMBL/GenBank/DDBJ databases">
        <authorList>
            <person name="Wallberg A."/>
        </authorList>
    </citation>
    <scope>NUCLEOTIDE SEQUENCE [LARGE SCALE GENOMIC DNA]</scope>
</reference>
<accession>A0AAV2QNK4</accession>
<dbReference type="EMBL" id="CAXKWB010008146">
    <property type="protein sequence ID" value="CAL4089815.1"/>
    <property type="molecule type" value="Genomic_DNA"/>
</dbReference>
<proteinExistence type="predicted"/>
<evidence type="ECO:0000313" key="1">
    <source>
        <dbReference type="EMBL" id="CAL4089815.1"/>
    </source>
</evidence>
<organism evidence="1 2">
    <name type="scientific">Meganyctiphanes norvegica</name>
    <name type="common">Northern krill</name>
    <name type="synonym">Thysanopoda norvegica</name>
    <dbReference type="NCBI Taxonomy" id="48144"/>
    <lineage>
        <taxon>Eukaryota</taxon>
        <taxon>Metazoa</taxon>
        <taxon>Ecdysozoa</taxon>
        <taxon>Arthropoda</taxon>
        <taxon>Crustacea</taxon>
        <taxon>Multicrustacea</taxon>
        <taxon>Malacostraca</taxon>
        <taxon>Eumalacostraca</taxon>
        <taxon>Eucarida</taxon>
        <taxon>Euphausiacea</taxon>
        <taxon>Euphausiidae</taxon>
        <taxon>Meganyctiphanes</taxon>
    </lineage>
</organism>
<dbReference type="AlphaFoldDB" id="A0AAV2QNK4"/>
<dbReference type="Proteomes" id="UP001497623">
    <property type="component" value="Unassembled WGS sequence"/>
</dbReference>
<comment type="caution">
    <text evidence="1">The sequence shown here is derived from an EMBL/GenBank/DDBJ whole genome shotgun (WGS) entry which is preliminary data.</text>
</comment>
<sequence length="169" mass="19158">QSNFFPQQRSTEQIMLYRQSWLSIATVFIWVMARNSVDGRVLTLSNMLELARHPDLLQVQAIMDELQSFEANPSQMSKRGACAINGGLSHGCDYKDLVGALNEKAYWAGFNPGRKRSEEEAVAPSEIRIPLSKRRSMCRINGGMSHGCDAYDLMGAVNQKALLWWYEPW</sequence>
<evidence type="ECO:0000313" key="2">
    <source>
        <dbReference type="Proteomes" id="UP001497623"/>
    </source>
</evidence>